<dbReference type="EMBL" id="CASHSV030000206">
    <property type="protein sequence ID" value="CAJ2653827.1"/>
    <property type="molecule type" value="Genomic_DNA"/>
</dbReference>
<accession>A0ACB0K940</accession>
<sequence length="1021" mass="115030">MASFFILLPSFTIHFFSLLLLTNFTSYTFSLCNHHDSSALLQFKNSFFVNTSSTPSDTFWFYNKCSSFSFKTETWKNNTDCCEWDGVTCDTVSDYVIGLDLSCNNLNGELHPNSTIFQLKHLQQLNLAFNDFFPSSLHVGIGDLVNLTHLNVSYCFLSGNIPSTISHLSKLISLDLSNGLWGELKLNPFTWKKLIHNATNLRELYLDTVNMSSIKESSLSMLKNLSSSLVSLSLRSTELQGNLSSDVLSLPNLQKLDLSYNYDLIGQLPKSNWSMALRYLGLSSIPFSGEILYSIGQLKSLTHLFLQECNFDGTIPLSLWNLTQLTHLDLSRNDLNGEIPPSLFYQLPHLSFLDLFGNKLNGEIPNVYGNLMKLEYLELSTNNLTGQVPSSFFHLSQLSHLGLSFNNLVGPIPNEITKLSKLSYLDLGFNMLNGTIPHWCYNLPSLLELYLDNNHLIGFIGEFTTYSLQYLYLSNNNLHGHFPNSIFDFQNLTDLAFSSTNVSGVVDFHQFSKFKKLNFLNLSHNSLLSINIDSKVESISSPYLEQLDLSFSNINSFPKLLARLPNLQSLDLSNNNIHGKIPKWFHKLLNSSEYIYYIDLSFNKLQGDLPVPPYLIYYFLLSNNNFTGDISSSFCNASSLEVLNLAHNKLTGMIPQCLGTLPILSVLDLQMNNLYGSIPTNFSKQNRFETIKLNGNQLEGPLPHSLAHCKKLEVLDLGNNIIEDVFPNWLGILPDLQVLSLRSNKLYGTITCSTKHPFLKLRIFDVSINNFSGSFPTSCIKNFKFMMNVNDSQIGLQYMGSVSYYKDSVVVIMKGLSMELSRILITFTTIDLSNNMFEGEIPQLIGDLKFLKGLNLSNNGITGTIPQSLSYLRNLEWLDLSRNQLRGEIPMALTKLNFLSFLNLSQNHLEGIVPKGQQFDTFGNESYEGNTMLCGLPLSKSCKNDEDRSPLSTSEDEEGSGFGWKAVAIGYACGAISGLLLGHNVFFFGKPEWLARLVEHMFNMRLKRRNNRSGANHRTMN</sequence>
<evidence type="ECO:0000313" key="2">
    <source>
        <dbReference type="Proteomes" id="UP001177021"/>
    </source>
</evidence>
<evidence type="ECO:0000313" key="1">
    <source>
        <dbReference type="EMBL" id="CAJ2653827.1"/>
    </source>
</evidence>
<proteinExistence type="predicted"/>
<protein>
    <submittedName>
        <fullName evidence="1">Uncharacterized protein</fullName>
    </submittedName>
</protein>
<reference evidence="1" key="1">
    <citation type="submission" date="2023-10" db="EMBL/GenBank/DDBJ databases">
        <authorList>
            <person name="Rodriguez Cubillos JULIANA M."/>
            <person name="De Vega J."/>
        </authorList>
    </citation>
    <scope>NUCLEOTIDE SEQUENCE</scope>
</reference>
<name>A0ACB0K940_TRIPR</name>
<dbReference type="Proteomes" id="UP001177021">
    <property type="component" value="Unassembled WGS sequence"/>
</dbReference>
<organism evidence="1 2">
    <name type="scientific">Trifolium pratense</name>
    <name type="common">Red clover</name>
    <dbReference type="NCBI Taxonomy" id="57577"/>
    <lineage>
        <taxon>Eukaryota</taxon>
        <taxon>Viridiplantae</taxon>
        <taxon>Streptophyta</taxon>
        <taxon>Embryophyta</taxon>
        <taxon>Tracheophyta</taxon>
        <taxon>Spermatophyta</taxon>
        <taxon>Magnoliopsida</taxon>
        <taxon>eudicotyledons</taxon>
        <taxon>Gunneridae</taxon>
        <taxon>Pentapetalae</taxon>
        <taxon>rosids</taxon>
        <taxon>fabids</taxon>
        <taxon>Fabales</taxon>
        <taxon>Fabaceae</taxon>
        <taxon>Papilionoideae</taxon>
        <taxon>50 kb inversion clade</taxon>
        <taxon>NPAAA clade</taxon>
        <taxon>Hologalegina</taxon>
        <taxon>IRL clade</taxon>
        <taxon>Trifolieae</taxon>
        <taxon>Trifolium</taxon>
    </lineage>
</organism>
<gene>
    <name evidence="1" type="ORF">MILVUS5_LOCUS21091</name>
</gene>
<keyword evidence="2" id="KW-1185">Reference proteome</keyword>
<comment type="caution">
    <text evidence="1">The sequence shown here is derived from an EMBL/GenBank/DDBJ whole genome shotgun (WGS) entry which is preliminary data.</text>
</comment>